<name>A0A7W2FEN7_9BURK</name>
<keyword evidence="3" id="KW-0597">Phosphoprotein</keyword>
<dbReference type="Proteomes" id="UP000573499">
    <property type="component" value="Unassembled WGS sequence"/>
</dbReference>
<keyword evidence="6" id="KW-0418">Kinase</keyword>
<comment type="caution">
    <text evidence="6">The sequence shown here is derived from an EMBL/GenBank/DDBJ whole genome shotgun (WGS) entry which is preliminary data.</text>
</comment>
<evidence type="ECO:0000256" key="4">
    <source>
        <dbReference type="SAM" id="Coils"/>
    </source>
</evidence>
<dbReference type="Gene3D" id="3.30.565.10">
    <property type="entry name" value="Histidine kinase-like ATPase, C-terminal domain"/>
    <property type="match status" value="1"/>
</dbReference>
<dbReference type="Pfam" id="PF02518">
    <property type="entry name" value="HATPase_c"/>
    <property type="match status" value="1"/>
</dbReference>
<keyword evidence="7" id="KW-1185">Reference proteome</keyword>
<dbReference type="SUPFAM" id="SSF47384">
    <property type="entry name" value="Homodimeric domain of signal transducing histidine kinase"/>
    <property type="match status" value="1"/>
</dbReference>
<evidence type="ECO:0000259" key="5">
    <source>
        <dbReference type="PROSITE" id="PS50109"/>
    </source>
</evidence>
<gene>
    <name evidence="6" type="ORF">H3H39_24450</name>
</gene>
<protein>
    <recommendedName>
        <fullName evidence="2">histidine kinase</fullName>
        <ecNumber evidence="2">2.7.13.3</ecNumber>
    </recommendedName>
</protein>
<dbReference type="PANTHER" id="PTHR43065:SF42">
    <property type="entry name" value="TWO-COMPONENT SENSOR PPRA"/>
    <property type="match status" value="1"/>
</dbReference>
<dbReference type="InterPro" id="IPR029016">
    <property type="entry name" value="GAF-like_dom_sf"/>
</dbReference>
<reference evidence="6 7" key="1">
    <citation type="submission" date="2020-07" db="EMBL/GenBank/DDBJ databases">
        <title>Novel species isolated from subtropical streams in China.</title>
        <authorList>
            <person name="Lu H."/>
        </authorList>
    </citation>
    <scope>NUCLEOTIDE SEQUENCE [LARGE SCALE GENOMIC DNA]</scope>
    <source>
        <strain evidence="6 7">LX47W</strain>
    </source>
</reference>
<feature type="coiled-coil region" evidence="4">
    <location>
        <begin position="146"/>
        <end position="176"/>
    </location>
</feature>
<dbReference type="SUPFAM" id="SSF55874">
    <property type="entry name" value="ATPase domain of HSP90 chaperone/DNA topoisomerase II/histidine kinase"/>
    <property type="match status" value="1"/>
</dbReference>
<dbReference type="AlphaFoldDB" id="A0A7W2FEN7"/>
<dbReference type="InterPro" id="IPR036097">
    <property type="entry name" value="HisK_dim/P_sf"/>
</dbReference>
<proteinExistence type="predicted"/>
<dbReference type="PRINTS" id="PR00344">
    <property type="entry name" value="BCTRLSENSOR"/>
</dbReference>
<dbReference type="InterPro" id="IPR004358">
    <property type="entry name" value="Sig_transdc_His_kin-like_C"/>
</dbReference>
<dbReference type="InterPro" id="IPR003661">
    <property type="entry name" value="HisK_dim/P_dom"/>
</dbReference>
<dbReference type="Gene3D" id="1.10.287.130">
    <property type="match status" value="1"/>
</dbReference>
<evidence type="ECO:0000313" key="6">
    <source>
        <dbReference type="EMBL" id="MBA5690204.1"/>
    </source>
</evidence>
<dbReference type="EC" id="2.7.13.3" evidence="2"/>
<evidence type="ECO:0000256" key="2">
    <source>
        <dbReference type="ARBA" id="ARBA00012438"/>
    </source>
</evidence>
<accession>A0A7W2FEN7</accession>
<dbReference type="PANTHER" id="PTHR43065">
    <property type="entry name" value="SENSOR HISTIDINE KINASE"/>
    <property type="match status" value="1"/>
</dbReference>
<dbReference type="InterPro" id="IPR003018">
    <property type="entry name" value="GAF"/>
</dbReference>
<evidence type="ECO:0000313" key="7">
    <source>
        <dbReference type="Proteomes" id="UP000573499"/>
    </source>
</evidence>
<dbReference type="InterPro" id="IPR005467">
    <property type="entry name" value="His_kinase_dom"/>
</dbReference>
<keyword evidence="6" id="KW-0808">Transferase</keyword>
<dbReference type="InterPro" id="IPR003594">
    <property type="entry name" value="HATPase_dom"/>
</dbReference>
<sequence>MANIFEVPAGLIMRVLPEQIEVLVSSHTPGNPYEADEKAQLCTGLYCETVMASRDVLSVPNALDDARWKHNPDVALNMISYLGVPLLWTEDEVFGTICVLDSKTRHYRTRYVDMLWELKKSIEADFKVIQQQARLIASNIELCDAIERQRTDAQALQRSNGELQSALQTLQAMQADLLRSEKMAALGSLVVGVAHELNTPLGNCLMAASTLQGQGAQFAQELERGLTRSRAASFVQTVSQGADILMRSLGHAAELVGRFKQLAVDQSGLERCRFRLADAMLDLRTSLRAALGQANLVSAIAPDLMLDSYPNQLLQVLASLVNNAVLHGFAGRPPGTVTVAAEVLPEGHLRLTVRDDGVGIAPEHLGRVFDPFFTTRLGHGGSGLGLHIAYNLVTTVLGGTIAASSEPGQGACFTLLLPLVAPQAAAPAVSPAGAPAGAPAVAPAAPLGGAGGVLH</sequence>
<dbReference type="Pfam" id="PF01590">
    <property type="entry name" value="GAF"/>
    <property type="match status" value="1"/>
</dbReference>
<dbReference type="EMBL" id="JACEZU010000015">
    <property type="protein sequence ID" value="MBA5690204.1"/>
    <property type="molecule type" value="Genomic_DNA"/>
</dbReference>
<dbReference type="GO" id="GO:0000155">
    <property type="term" value="F:phosphorelay sensor kinase activity"/>
    <property type="evidence" value="ECO:0007669"/>
    <property type="project" value="InterPro"/>
</dbReference>
<evidence type="ECO:0000256" key="1">
    <source>
        <dbReference type="ARBA" id="ARBA00000085"/>
    </source>
</evidence>
<keyword evidence="4" id="KW-0175">Coiled coil</keyword>
<organism evidence="6 7">
    <name type="scientific">Rugamonas apoptosis</name>
    <dbReference type="NCBI Taxonomy" id="2758570"/>
    <lineage>
        <taxon>Bacteria</taxon>
        <taxon>Pseudomonadati</taxon>
        <taxon>Pseudomonadota</taxon>
        <taxon>Betaproteobacteria</taxon>
        <taxon>Burkholderiales</taxon>
        <taxon>Oxalobacteraceae</taxon>
        <taxon>Telluria group</taxon>
        <taxon>Rugamonas</taxon>
    </lineage>
</organism>
<evidence type="ECO:0000256" key="3">
    <source>
        <dbReference type="ARBA" id="ARBA00022553"/>
    </source>
</evidence>
<feature type="domain" description="Histidine kinase" evidence="5">
    <location>
        <begin position="192"/>
        <end position="421"/>
    </location>
</feature>
<dbReference type="PROSITE" id="PS50109">
    <property type="entry name" value="HIS_KIN"/>
    <property type="match status" value="1"/>
</dbReference>
<dbReference type="SMART" id="SM00387">
    <property type="entry name" value="HATPase_c"/>
    <property type="match status" value="1"/>
</dbReference>
<dbReference type="Gene3D" id="3.30.450.40">
    <property type="match status" value="1"/>
</dbReference>
<comment type="catalytic activity">
    <reaction evidence="1">
        <text>ATP + protein L-histidine = ADP + protein N-phospho-L-histidine.</text>
        <dbReference type="EC" id="2.7.13.3"/>
    </reaction>
</comment>
<dbReference type="CDD" id="cd00082">
    <property type="entry name" value="HisKA"/>
    <property type="match status" value="1"/>
</dbReference>
<dbReference type="InterPro" id="IPR036890">
    <property type="entry name" value="HATPase_C_sf"/>
</dbReference>
<dbReference type="SUPFAM" id="SSF55781">
    <property type="entry name" value="GAF domain-like"/>
    <property type="match status" value="1"/>
</dbReference>